<sequence>MPLDPPDEDDLERKRKVLVAVSSERTEAWAERFSQFWRCLKVTAYCLRFVKGCRKSGEMYPTKMALVKMLQQEHFVAEIKELASGRVIAPSSKLKKLEAFLDKEGLLRIGGRLSQLAIPYTEKHSLILPDRAHLTKLLPRVYHLRAMHGGLRATLAAMRREFWPINGRSVVNGVCRSCVICFKAAPTTVTQPSGQLPEPRATPSRPFSVVGMDYCGPFYL</sequence>
<feature type="domain" description="Integrase zinc-binding" evidence="1">
    <location>
        <begin position="134"/>
        <end position="186"/>
    </location>
</feature>
<dbReference type="Proteomes" id="UP000075840">
    <property type="component" value="Unassembled WGS sequence"/>
</dbReference>
<accession>A0A182I5D7</accession>
<reference evidence="2" key="1">
    <citation type="submission" date="2022-08" db="UniProtKB">
        <authorList>
            <consortium name="EnsemblMetazoa"/>
        </authorList>
    </citation>
    <scope>IDENTIFICATION</scope>
    <source>
        <strain evidence="2">Dongola</strain>
    </source>
</reference>
<dbReference type="VEuPathDB" id="VectorBase:AARA21_008917"/>
<dbReference type="VEuPathDB" id="VectorBase:AARA008789"/>
<dbReference type="PANTHER" id="PTHR47331:SF6">
    <property type="entry name" value="DOUBLECORTIN DOMAIN-CONTAINING PROTEIN"/>
    <property type="match status" value="1"/>
</dbReference>
<dbReference type="PANTHER" id="PTHR47331">
    <property type="entry name" value="PHD-TYPE DOMAIN-CONTAINING PROTEIN"/>
    <property type="match status" value="1"/>
</dbReference>
<dbReference type="AlphaFoldDB" id="A0A182I5D7"/>
<dbReference type="InterPro" id="IPR041588">
    <property type="entry name" value="Integrase_H2C2"/>
</dbReference>
<protein>
    <recommendedName>
        <fullName evidence="1">Integrase zinc-binding domain-containing protein</fullName>
    </recommendedName>
</protein>
<name>A0A182I5D7_ANOAR</name>
<evidence type="ECO:0000259" key="1">
    <source>
        <dbReference type="Pfam" id="PF17921"/>
    </source>
</evidence>
<proteinExistence type="predicted"/>
<dbReference type="EnsemblMetazoa" id="AARA008789-RA">
    <property type="protein sequence ID" value="AARA008789-PA"/>
    <property type="gene ID" value="AARA008789"/>
</dbReference>
<organism evidence="2 3">
    <name type="scientific">Anopheles arabiensis</name>
    <name type="common">Mosquito</name>
    <dbReference type="NCBI Taxonomy" id="7173"/>
    <lineage>
        <taxon>Eukaryota</taxon>
        <taxon>Metazoa</taxon>
        <taxon>Ecdysozoa</taxon>
        <taxon>Arthropoda</taxon>
        <taxon>Hexapoda</taxon>
        <taxon>Insecta</taxon>
        <taxon>Pterygota</taxon>
        <taxon>Neoptera</taxon>
        <taxon>Endopterygota</taxon>
        <taxon>Diptera</taxon>
        <taxon>Nematocera</taxon>
        <taxon>Culicoidea</taxon>
        <taxon>Culicidae</taxon>
        <taxon>Anophelinae</taxon>
        <taxon>Anopheles</taxon>
    </lineage>
</organism>
<evidence type="ECO:0000313" key="2">
    <source>
        <dbReference type="EnsemblMetazoa" id="AARA008789-PA"/>
    </source>
</evidence>
<dbReference type="EMBL" id="APCN01008399">
    <property type="status" value="NOT_ANNOTATED_CDS"/>
    <property type="molecule type" value="Genomic_DNA"/>
</dbReference>
<dbReference type="Pfam" id="PF17921">
    <property type="entry name" value="Integrase_H2C2"/>
    <property type="match status" value="1"/>
</dbReference>
<evidence type="ECO:0000313" key="3">
    <source>
        <dbReference type="Proteomes" id="UP000075840"/>
    </source>
</evidence>
<keyword evidence="3" id="KW-1185">Reference proteome</keyword>